<comment type="caution">
    <text evidence="1">The sequence shown here is derived from an EMBL/GenBank/DDBJ whole genome shotgun (WGS) entry which is preliminary data.</text>
</comment>
<dbReference type="EMBL" id="LXMD01000007">
    <property type="protein sequence ID" value="OCG76036.1"/>
    <property type="molecule type" value="Genomic_DNA"/>
</dbReference>
<organism evidence="1 2">
    <name type="scientific">Microbacterium sediminis</name>
    <dbReference type="NCBI Taxonomy" id="904291"/>
    <lineage>
        <taxon>Bacteria</taxon>
        <taxon>Bacillati</taxon>
        <taxon>Actinomycetota</taxon>
        <taxon>Actinomycetes</taxon>
        <taxon>Micrococcales</taxon>
        <taxon>Microbacteriaceae</taxon>
        <taxon>Microbacterium</taxon>
    </lineage>
</organism>
<accession>A0A1B9NHH1</accession>
<dbReference type="AlphaFoldDB" id="A0A1B9NHH1"/>
<keyword evidence="2" id="KW-1185">Reference proteome</keyword>
<dbReference type="Proteomes" id="UP000093355">
    <property type="component" value="Unassembled WGS sequence"/>
</dbReference>
<evidence type="ECO:0000313" key="1">
    <source>
        <dbReference type="EMBL" id="OCG76036.1"/>
    </source>
</evidence>
<dbReference type="RefSeq" id="WP_067028612.1">
    <property type="nucleotide sequence ID" value="NZ_CP038256.1"/>
</dbReference>
<proteinExistence type="predicted"/>
<evidence type="ECO:0000313" key="2">
    <source>
        <dbReference type="Proteomes" id="UP000093355"/>
    </source>
</evidence>
<protein>
    <submittedName>
        <fullName evidence="1">Uncharacterized protein</fullName>
    </submittedName>
</protein>
<gene>
    <name evidence="1" type="ORF">A7J15_12755</name>
</gene>
<name>A0A1B9NHH1_9MICO</name>
<reference evidence="1 2" key="1">
    <citation type="submission" date="2016-05" db="EMBL/GenBank/DDBJ databases">
        <authorList>
            <person name="Lavstsen T."/>
            <person name="Jespersen J.S."/>
        </authorList>
    </citation>
    <scope>NUCLEOTIDE SEQUENCE [LARGE SCALE GENOMIC DNA]</scope>
    <source>
        <strain evidence="1 2">YLB-01</strain>
    </source>
</reference>
<dbReference type="OrthoDB" id="9898101at2"/>
<dbReference type="STRING" id="904291.A7J15_12755"/>
<sequence>MNPIAHRTLTGGDRRAVAQLLLALGTAALMFLGIWTSSAHESLESTSVLSVTAAAADTPASHAEVSVALTSTDDELGTGGMCLLGALCGVLLALIGWRALGGLRPTAIMSAAGPSLSALLPRVRTFSPAVTPALLGISRT</sequence>